<reference evidence="1 2" key="1">
    <citation type="journal article" date="2013" name="Nat. Genet.">
        <title>The genome of the hydatid tapeworm Echinococcus granulosus.</title>
        <authorList>
            <person name="Zheng H."/>
            <person name="Zhang W."/>
            <person name="Zhang L."/>
            <person name="Zhang Z."/>
            <person name="Li J."/>
            <person name="Lu G."/>
            <person name="Zhu Y."/>
            <person name="Wang Y."/>
            <person name="Huang Y."/>
            <person name="Liu J."/>
            <person name="Kang H."/>
            <person name="Chen J."/>
            <person name="Wang L."/>
            <person name="Chen A."/>
            <person name="Yu S."/>
            <person name="Gao Z."/>
            <person name="Jin L."/>
            <person name="Gu W."/>
            <person name="Wang Z."/>
            <person name="Zhao L."/>
            <person name="Shi B."/>
            <person name="Wen H."/>
            <person name="Lin R."/>
            <person name="Jones M.K."/>
            <person name="Brejova B."/>
            <person name="Vinar T."/>
            <person name="Zhao G."/>
            <person name="McManus D.P."/>
            <person name="Chen Z."/>
            <person name="Zhou Y."/>
            <person name="Wang S."/>
        </authorList>
    </citation>
    <scope>NUCLEOTIDE SEQUENCE [LARGE SCALE GENOMIC DNA]</scope>
</reference>
<dbReference type="Proteomes" id="UP000019149">
    <property type="component" value="Unassembled WGS sequence"/>
</dbReference>
<evidence type="ECO:0000313" key="1">
    <source>
        <dbReference type="EMBL" id="EUB57363.1"/>
    </source>
</evidence>
<evidence type="ECO:0000313" key="2">
    <source>
        <dbReference type="Proteomes" id="UP000019149"/>
    </source>
</evidence>
<accession>W6U806</accession>
<dbReference type="GeneID" id="36343471"/>
<name>W6U806_ECHGR</name>
<dbReference type="EMBL" id="APAU02000086">
    <property type="protein sequence ID" value="EUB57363.1"/>
    <property type="molecule type" value="Genomic_DNA"/>
</dbReference>
<dbReference type="AlphaFoldDB" id="W6U806"/>
<dbReference type="KEGG" id="egl:EGR_07756"/>
<proteinExistence type="predicted"/>
<dbReference type="RefSeq" id="XP_024348559.1">
    <property type="nucleotide sequence ID" value="XM_024497005.1"/>
</dbReference>
<comment type="caution">
    <text evidence="1">The sequence shown here is derived from an EMBL/GenBank/DDBJ whole genome shotgun (WGS) entry which is preliminary data.</text>
</comment>
<sequence length="181" mass="21122">MIAISKKAISLEWKQLLQSLQILELVNLFCFKAISRSVEVQVAYQNCRTTFLTVVPPIPFYHQTGFYGINFIFFPDQKTTEGNQIRFKLKFFTFLAFFYQITISASNLRCKEHPSSMHVYSLSDKVLPHFSIYSIVQMFTYANNFAGSQSTSTTTYLYALTFIIAKCMQIYLHEYKHLSHR</sequence>
<gene>
    <name evidence="1" type="ORF">EGR_07756</name>
</gene>
<protein>
    <submittedName>
        <fullName evidence="1">Uncharacterized protein</fullName>
    </submittedName>
</protein>
<keyword evidence="2" id="KW-1185">Reference proteome</keyword>
<organism evidence="1 2">
    <name type="scientific">Echinococcus granulosus</name>
    <name type="common">Hydatid tapeworm</name>
    <dbReference type="NCBI Taxonomy" id="6210"/>
    <lineage>
        <taxon>Eukaryota</taxon>
        <taxon>Metazoa</taxon>
        <taxon>Spiralia</taxon>
        <taxon>Lophotrochozoa</taxon>
        <taxon>Platyhelminthes</taxon>
        <taxon>Cestoda</taxon>
        <taxon>Eucestoda</taxon>
        <taxon>Cyclophyllidea</taxon>
        <taxon>Taeniidae</taxon>
        <taxon>Echinococcus</taxon>
        <taxon>Echinococcus granulosus group</taxon>
    </lineage>
</organism>
<dbReference type="CTD" id="36343471"/>